<dbReference type="RefSeq" id="XP_017996682.1">
    <property type="nucleotide sequence ID" value="XM_018150561.1"/>
</dbReference>
<feature type="compositionally biased region" description="Polar residues" evidence="1">
    <location>
        <begin position="629"/>
        <end position="638"/>
    </location>
</feature>
<dbReference type="InterPro" id="IPR032675">
    <property type="entry name" value="LRR_dom_sf"/>
</dbReference>
<feature type="compositionally biased region" description="Acidic residues" evidence="1">
    <location>
        <begin position="644"/>
        <end position="658"/>
    </location>
</feature>
<dbReference type="VEuPathDB" id="FungiDB:AB675_9981"/>
<name>A0A0N0NJJ5_9EURO</name>
<dbReference type="SUPFAM" id="SSF52047">
    <property type="entry name" value="RNI-like"/>
    <property type="match status" value="1"/>
</dbReference>
<feature type="compositionally biased region" description="Basic and acidic residues" evidence="1">
    <location>
        <begin position="578"/>
        <end position="608"/>
    </location>
</feature>
<dbReference type="STRING" id="1664694.A0A0N0NJJ5"/>
<dbReference type="EMBL" id="LFJN01000029">
    <property type="protein sequence ID" value="KPI36719.1"/>
    <property type="molecule type" value="Genomic_DNA"/>
</dbReference>
<feature type="region of interest" description="Disordered" evidence="1">
    <location>
        <begin position="1"/>
        <end position="115"/>
    </location>
</feature>
<sequence length="658" mass="74616">MASTSPTRLRHTRRVLYAEDSDNDLDYAPSRDDRPSRSQRRPQSYREASDESSLEEPLVSRPEPGRRSSLIRTRFAQQATLPSKPKRRRPTKRKYATRSAKDSISAPWKKRKPNPLNLLQPEKAIAFPLPPSGKIPQWQNLPYEALIIILRHAAYPFYEDRGRSTGSVEWLCAIGRLSRSFQDAATGALLAAPPLYPLWRAKSFLALLRQNEKPRNRIKRLDIEVSELLVGKNAIDLLDLLDCVPNLEQIRLFNNDDNAARFSWSQFIMKKKKWTYPVELFDKFDEANVRLKAFEWNGRLSSPIEVLRIMSAAHTRACFSQIESLTLLNFSFEDKSPELPMAQQLFSTSITALPNLKSLSILSCTLLDEVTTPLLPPTLTSLEIAYNITFLAEYLSAFLISHGAHLTSLTLKHNQSMSLDFLTYLAHWTPRLRHLTLDLSYSDPSAYNEVHPLFEDALPSGSPTWPASLVSIAIKELRQINLSEAEQFFQSLVDMAPQFDSLRHVSIKAIIRDGSWRERAALRNKWISKIERVFLDTSPPRNIASPPALRPQISSSDAATATSDSDAKTSSQGRRSGRLREAVLDRQSQNEDLLRTASRRQLEQRSEADISDGGEGFIHGRCSVVAISMSDQRPAETQLTEKDFLDDEPSDDEDYRDG</sequence>
<dbReference type="GeneID" id="28742441"/>
<feature type="region of interest" description="Disordered" evidence="1">
    <location>
        <begin position="540"/>
        <end position="615"/>
    </location>
</feature>
<feature type="compositionally biased region" description="Low complexity" evidence="1">
    <location>
        <begin position="554"/>
        <end position="571"/>
    </location>
</feature>
<reference evidence="2 3" key="1">
    <citation type="submission" date="2015-06" db="EMBL/GenBank/DDBJ databases">
        <title>Draft genome of the ant-associated black yeast Phialophora attae CBS 131958.</title>
        <authorList>
            <person name="Moreno L.F."/>
            <person name="Stielow B.J."/>
            <person name="de Hoog S."/>
            <person name="Vicente V.A."/>
            <person name="Weiss V.A."/>
            <person name="de Vries M."/>
            <person name="Cruz L.M."/>
            <person name="Souza E.M."/>
        </authorList>
    </citation>
    <scope>NUCLEOTIDE SEQUENCE [LARGE SCALE GENOMIC DNA]</scope>
    <source>
        <strain evidence="2 3">CBS 131958</strain>
    </source>
</reference>
<comment type="caution">
    <text evidence="2">The sequence shown here is derived from an EMBL/GenBank/DDBJ whole genome shotgun (WGS) entry which is preliminary data.</text>
</comment>
<feature type="compositionally biased region" description="Basic residues" evidence="1">
    <location>
        <begin position="84"/>
        <end position="96"/>
    </location>
</feature>
<dbReference type="Gene3D" id="3.80.10.10">
    <property type="entry name" value="Ribonuclease Inhibitor"/>
    <property type="match status" value="1"/>
</dbReference>
<proteinExistence type="predicted"/>
<evidence type="ECO:0000313" key="3">
    <source>
        <dbReference type="Proteomes" id="UP000038010"/>
    </source>
</evidence>
<protein>
    <submittedName>
        <fullName evidence="2">Uncharacterized protein</fullName>
    </submittedName>
</protein>
<dbReference type="AlphaFoldDB" id="A0A0N0NJJ5"/>
<dbReference type="OrthoDB" id="5395390at2759"/>
<evidence type="ECO:0000256" key="1">
    <source>
        <dbReference type="SAM" id="MobiDB-lite"/>
    </source>
</evidence>
<dbReference type="Proteomes" id="UP000038010">
    <property type="component" value="Unassembled WGS sequence"/>
</dbReference>
<evidence type="ECO:0000313" key="2">
    <source>
        <dbReference type="EMBL" id="KPI36719.1"/>
    </source>
</evidence>
<gene>
    <name evidence="2" type="ORF">AB675_9981</name>
</gene>
<accession>A0A0N0NJJ5</accession>
<keyword evidence="3" id="KW-1185">Reference proteome</keyword>
<feature type="region of interest" description="Disordered" evidence="1">
    <location>
        <begin position="629"/>
        <end position="658"/>
    </location>
</feature>
<organism evidence="2 3">
    <name type="scientific">Cyphellophora attinorum</name>
    <dbReference type="NCBI Taxonomy" id="1664694"/>
    <lineage>
        <taxon>Eukaryota</taxon>
        <taxon>Fungi</taxon>
        <taxon>Dikarya</taxon>
        <taxon>Ascomycota</taxon>
        <taxon>Pezizomycotina</taxon>
        <taxon>Eurotiomycetes</taxon>
        <taxon>Chaetothyriomycetidae</taxon>
        <taxon>Chaetothyriales</taxon>
        <taxon>Cyphellophoraceae</taxon>
        <taxon>Cyphellophora</taxon>
    </lineage>
</organism>